<dbReference type="EMBL" id="JAINUF010000003">
    <property type="protein sequence ID" value="KAJ8368984.1"/>
    <property type="molecule type" value="Genomic_DNA"/>
</dbReference>
<evidence type="ECO:0000313" key="1">
    <source>
        <dbReference type="EMBL" id="KAJ8368984.1"/>
    </source>
</evidence>
<keyword evidence="2" id="KW-1185">Reference proteome</keyword>
<name>A0A9Q1FX29_SYNKA</name>
<protein>
    <submittedName>
        <fullName evidence="1">Uncharacterized protein</fullName>
    </submittedName>
</protein>
<accession>A0A9Q1FX29</accession>
<sequence length="142" mass="16146">MLTGLICTKWCRVVGVVYEVVCSSVLVQLLNWWQRSLHFRVRLDGEIFRGHILHNNGHIHQHLIGGVKLSTSCTRNPWQLQCHNNDVVKRFAPRSARSCLDARKQRPGSIISADGRQGWQGLPCHHACSSREAGHRLGDRHN</sequence>
<proteinExistence type="predicted"/>
<reference evidence="1" key="1">
    <citation type="journal article" date="2023" name="Science">
        <title>Genome structures resolve the early diversification of teleost fishes.</title>
        <authorList>
            <person name="Parey E."/>
            <person name="Louis A."/>
            <person name="Montfort J."/>
            <person name="Bouchez O."/>
            <person name="Roques C."/>
            <person name="Iampietro C."/>
            <person name="Lluch J."/>
            <person name="Castinel A."/>
            <person name="Donnadieu C."/>
            <person name="Desvignes T."/>
            <person name="Floi Bucao C."/>
            <person name="Jouanno E."/>
            <person name="Wen M."/>
            <person name="Mejri S."/>
            <person name="Dirks R."/>
            <person name="Jansen H."/>
            <person name="Henkel C."/>
            <person name="Chen W.J."/>
            <person name="Zahm M."/>
            <person name="Cabau C."/>
            <person name="Klopp C."/>
            <person name="Thompson A.W."/>
            <person name="Robinson-Rechavi M."/>
            <person name="Braasch I."/>
            <person name="Lecointre G."/>
            <person name="Bobe J."/>
            <person name="Postlethwait J.H."/>
            <person name="Berthelot C."/>
            <person name="Roest Crollius H."/>
            <person name="Guiguen Y."/>
        </authorList>
    </citation>
    <scope>NUCLEOTIDE SEQUENCE</scope>
    <source>
        <strain evidence="1">WJC10195</strain>
    </source>
</reference>
<dbReference type="AlphaFoldDB" id="A0A9Q1FX29"/>
<gene>
    <name evidence="1" type="ORF">SKAU_G00090120</name>
</gene>
<comment type="caution">
    <text evidence="1">The sequence shown here is derived from an EMBL/GenBank/DDBJ whole genome shotgun (WGS) entry which is preliminary data.</text>
</comment>
<dbReference type="Proteomes" id="UP001152622">
    <property type="component" value="Chromosome 3"/>
</dbReference>
<evidence type="ECO:0000313" key="2">
    <source>
        <dbReference type="Proteomes" id="UP001152622"/>
    </source>
</evidence>
<organism evidence="1 2">
    <name type="scientific">Synaphobranchus kaupii</name>
    <name type="common">Kaup's arrowtooth eel</name>
    <dbReference type="NCBI Taxonomy" id="118154"/>
    <lineage>
        <taxon>Eukaryota</taxon>
        <taxon>Metazoa</taxon>
        <taxon>Chordata</taxon>
        <taxon>Craniata</taxon>
        <taxon>Vertebrata</taxon>
        <taxon>Euteleostomi</taxon>
        <taxon>Actinopterygii</taxon>
        <taxon>Neopterygii</taxon>
        <taxon>Teleostei</taxon>
        <taxon>Anguilliformes</taxon>
        <taxon>Synaphobranchidae</taxon>
        <taxon>Synaphobranchus</taxon>
    </lineage>
</organism>